<accession>A0A150PMS7</accession>
<evidence type="ECO:0000313" key="1">
    <source>
        <dbReference type="EMBL" id="KYF57037.1"/>
    </source>
</evidence>
<dbReference type="AlphaFoldDB" id="A0A150PMS7"/>
<proteinExistence type="predicted"/>
<gene>
    <name evidence="1" type="ORF">BE04_30955</name>
</gene>
<protein>
    <submittedName>
        <fullName evidence="1">Uncharacterized protein</fullName>
    </submittedName>
</protein>
<sequence length="72" mass="7806">MVLQRYGTCHGSTSLVMIGALARHASIHPLLQRRDLPLQDLERRHLLFRVAPAEAESGLANSSTLSASDAPT</sequence>
<dbReference type="Proteomes" id="UP000075604">
    <property type="component" value="Unassembled WGS sequence"/>
</dbReference>
<organism evidence="1 2">
    <name type="scientific">Sorangium cellulosum</name>
    <name type="common">Polyangium cellulosum</name>
    <dbReference type="NCBI Taxonomy" id="56"/>
    <lineage>
        <taxon>Bacteria</taxon>
        <taxon>Pseudomonadati</taxon>
        <taxon>Myxococcota</taxon>
        <taxon>Polyangia</taxon>
        <taxon>Polyangiales</taxon>
        <taxon>Polyangiaceae</taxon>
        <taxon>Sorangium</taxon>
    </lineage>
</organism>
<dbReference type="EMBL" id="JELX01001953">
    <property type="protein sequence ID" value="KYF57037.1"/>
    <property type="molecule type" value="Genomic_DNA"/>
</dbReference>
<name>A0A150PMS7_SORCE</name>
<reference evidence="1 2" key="1">
    <citation type="submission" date="2014-02" db="EMBL/GenBank/DDBJ databases">
        <title>The small core and large imbalanced accessory genome model reveals a collaborative survival strategy of Sorangium cellulosum strains in nature.</title>
        <authorList>
            <person name="Han K."/>
            <person name="Peng R."/>
            <person name="Blom J."/>
            <person name="Li Y.-Z."/>
        </authorList>
    </citation>
    <scope>NUCLEOTIDE SEQUENCE [LARGE SCALE GENOMIC DNA]</scope>
    <source>
        <strain evidence="1 2">So0157-18</strain>
    </source>
</reference>
<evidence type="ECO:0000313" key="2">
    <source>
        <dbReference type="Proteomes" id="UP000075604"/>
    </source>
</evidence>
<comment type="caution">
    <text evidence="1">The sequence shown here is derived from an EMBL/GenBank/DDBJ whole genome shotgun (WGS) entry which is preliminary data.</text>
</comment>